<keyword evidence="1" id="KW-1133">Transmembrane helix</keyword>
<evidence type="ECO:0000313" key="3">
    <source>
        <dbReference type="Proteomes" id="UP000078437"/>
    </source>
</evidence>
<feature type="transmembrane region" description="Helical" evidence="1">
    <location>
        <begin position="81"/>
        <end position="110"/>
    </location>
</feature>
<name>A0A191WDQ4_9MICO</name>
<sequence length="173" mass="18554">MHGLVVVAASLSIWWPAFTLGAWGELFFDQVLMVWVAATAAFFVVAFQPRPFPHRTRRLIALSVPTLWLVLSFVPDAGDDLVIGLVDLLAFVVAIAGVPFTLWVMAGIFWPDFRHGLSRGTVAIGVAAIAAITVASFVLGANQRYFLTCEDFAVSGNSNPPGCVHAPVDGQAD</sequence>
<feature type="transmembrane region" description="Helical" evidence="1">
    <location>
        <begin position="122"/>
        <end position="141"/>
    </location>
</feature>
<protein>
    <submittedName>
        <fullName evidence="2">Uncharacterized protein</fullName>
    </submittedName>
</protein>
<dbReference type="KEGG" id="agy:ATC03_06395"/>
<feature type="transmembrane region" description="Helical" evidence="1">
    <location>
        <begin position="31"/>
        <end position="47"/>
    </location>
</feature>
<evidence type="ECO:0000256" key="1">
    <source>
        <dbReference type="SAM" id="Phobius"/>
    </source>
</evidence>
<evidence type="ECO:0000313" key="2">
    <source>
        <dbReference type="EMBL" id="ANJ26405.1"/>
    </source>
</evidence>
<accession>A0A191WDQ4</accession>
<dbReference type="EMBL" id="CP013979">
    <property type="protein sequence ID" value="ANJ26405.1"/>
    <property type="molecule type" value="Genomic_DNA"/>
</dbReference>
<gene>
    <name evidence="2" type="ORF">ATC03_06395</name>
</gene>
<organism evidence="2 3">
    <name type="scientific">Agromyces aureus</name>
    <dbReference type="NCBI Taxonomy" id="453304"/>
    <lineage>
        <taxon>Bacteria</taxon>
        <taxon>Bacillati</taxon>
        <taxon>Actinomycetota</taxon>
        <taxon>Actinomycetes</taxon>
        <taxon>Micrococcales</taxon>
        <taxon>Microbacteriaceae</taxon>
        <taxon>Agromyces</taxon>
    </lineage>
</organism>
<dbReference type="OrthoDB" id="5114731at2"/>
<keyword evidence="1" id="KW-0472">Membrane</keyword>
<dbReference type="Proteomes" id="UP000078437">
    <property type="component" value="Chromosome"/>
</dbReference>
<reference evidence="2 3" key="1">
    <citation type="journal article" date="2016" name="Int. J. Syst. Evol. Microbiol.">
        <title>Agromyces aureus sp. nov., isolated from the rhizosphere of Salix caprea L. grown in a heavy-metal-contaminated soil.</title>
        <authorList>
            <person name="Corretto E."/>
            <person name="Antonielli L."/>
            <person name="Sessitsch A."/>
            <person name="Compant S."/>
            <person name="Gorfer M."/>
            <person name="Kuffner M."/>
            <person name="Brader G."/>
        </authorList>
    </citation>
    <scope>NUCLEOTIDE SEQUENCE [LARGE SCALE GENOMIC DNA]</scope>
    <source>
        <strain evidence="2 3">AR33</strain>
    </source>
</reference>
<dbReference type="AlphaFoldDB" id="A0A191WDQ4"/>
<reference evidence="3" key="2">
    <citation type="submission" date="2016-01" db="EMBL/GenBank/DDBJ databases">
        <title>Complete genome sequence of Agromyces aureus AR33T and comparison with related organisms.</title>
        <authorList>
            <person name="Corretto E."/>
            <person name="Antonielli L."/>
            <person name="Sessitsch A."/>
            <person name="Brader G."/>
        </authorList>
    </citation>
    <scope>NUCLEOTIDE SEQUENCE [LARGE SCALE GENOMIC DNA]</scope>
    <source>
        <strain evidence="3">AR33</strain>
    </source>
</reference>
<feature type="transmembrane region" description="Helical" evidence="1">
    <location>
        <begin position="59"/>
        <end position="75"/>
    </location>
</feature>
<keyword evidence="1" id="KW-0812">Transmembrane</keyword>
<proteinExistence type="predicted"/>
<keyword evidence="3" id="KW-1185">Reference proteome</keyword>